<evidence type="ECO:0000256" key="1">
    <source>
        <dbReference type="ARBA" id="ARBA00022574"/>
    </source>
</evidence>
<dbReference type="AlphaFoldDB" id="A0A8C2GLS8"/>
<feature type="domain" description="DUF1899" evidence="4">
    <location>
        <begin position="4"/>
        <end position="68"/>
    </location>
</feature>
<dbReference type="FunFam" id="2.130.10.10:FF:000871">
    <property type="entry name" value="Coronin"/>
    <property type="match status" value="1"/>
</dbReference>
<keyword evidence="2" id="KW-0677">Repeat</keyword>
<dbReference type="Proteomes" id="UP000694700">
    <property type="component" value="Unplaced"/>
</dbReference>
<dbReference type="PANTHER" id="PTHR10856:SF10">
    <property type="entry name" value="CORONIN-1C"/>
    <property type="match status" value="1"/>
</dbReference>
<dbReference type="SMART" id="SM01167">
    <property type="entry name" value="DUF1900"/>
    <property type="match status" value="1"/>
</dbReference>
<dbReference type="SMART" id="SM01166">
    <property type="entry name" value="DUF1899"/>
    <property type="match status" value="1"/>
</dbReference>
<dbReference type="Pfam" id="PF00400">
    <property type="entry name" value="WD40"/>
    <property type="match status" value="2"/>
</dbReference>
<protein>
    <submittedName>
        <fullName evidence="5">Coronin, actin binding protein, 1Ca</fullName>
    </submittedName>
</protein>
<dbReference type="Pfam" id="PF08953">
    <property type="entry name" value="DUF1899"/>
    <property type="match status" value="1"/>
</dbReference>
<reference evidence="5" key="1">
    <citation type="submission" date="2025-08" db="UniProtKB">
        <authorList>
            <consortium name="Ensembl"/>
        </authorList>
    </citation>
    <scope>IDENTIFICATION</scope>
</reference>
<dbReference type="InterPro" id="IPR015505">
    <property type="entry name" value="Coronin"/>
</dbReference>
<dbReference type="Pfam" id="PF16300">
    <property type="entry name" value="WD40_4"/>
    <property type="match status" value="1"/>
</dbReference>
<organism evidence="5 6">
    <name type="scientific">Cyprinus carpio</name>
    <name type="common">Common carp</name>
    <dbReference type="NCBI Taxonomy" id="7962"/>
    <lineage>
        <taxon>Eukaryota</taxon>
        <taxon>Metazoa</taxon>
        <taxon>Chordata</taxon>
        <taxon>Craniata</taxon>
        <taxon>Vertebrata</taxon>
        <taxon>Euteleostomi</taxon>
        <taxon>Actinopterygii</taxon>
        <taxon>Neopterygii</taxon>
        <taxon>Teleostei</taxon>
        <taxon>Ostariophysi</taxon>
        <taxon>Cypriniformes</taxon>
        <taxon>Cyprinidae</taxon>
        <taxon>Cyprininae</taxon>
        <taxon>Cyprinus</taxon>
    </lineage>
</organism>
<dbReference type="InterPro" id="IPR015943">
    <property type="entry name" value="WD40/YVTN_repeat-like_dom_sf"/>
</dbReference>
<proteinExistence type="predicted"/>
<sequence>MFKRVVRQSKFRHVFGQAVKNDQCYDDIRVSRVTWDSAFCAVNPKFVAIIVEASGGGAFMVLPLHKTGRIDKAYPTVCGHTGPVLDIDWCPHNDQVIASGSEDCTVMVQPVVVLEGHSKRVGIVTWHPTAPITDLQWKKQLKPLSNKYVCWNRNGSLICTACKDKKVRVIDPRKEDIVAEKDKAHEGARPIRAIFLSDGKVFTTGFSRMSERQLALWDPDNMEEPVSVHEMDTSNGVLLPFYDPDTNVVYLCGKGDSSIRYFEITDEAPFVHYLNTFTTKEPQRGMGYMPKRGLDVNKCEIARFYKLHERKCEPIIMTVPRKSDLFQDDLYPDTAGPEAPLEAEEWFEGKNGDPVLISLKHGYIPGKNRDLKVVKKNILDNKLSKNTENTTPAIKTATSTPSIKSEAKLDEVLKEMKSLRELVSSQEKRIAKLEQQLSKMDI</sequence>
<evidence type="ECO:0000259" key="4">
    <source>
        <dbReference type="SMART" id="SM01166"/>
    </source>
</evidence>
<dbReference type="PANTHER" id="PTHR10856">
    <property type="entry name" value="CORONIN"/>
    <property type="match status" value="1"/>
</dbReference>
<keyword evidence="1" id="KW-0853">WD repeat</keyword>
<dbReference type="FunFam" id="2.130.10.10:FF:003604">
    <property type="entry name" value="Coronin"/>
    <property type="match status" value="1"/>
</dbReference>
<dbReference type="GO" id="GO:0007015">
    <property type="term" value="P:actin filament organization"/>
    <property type="evidence" value="ECO:0007669"/>
    <property type="project" value="TreeGrafter"/>
</dbReference>
<name>A0A8C2GLS8_CYPCA</name>
<dbReference type="InterPro" id="IPR001680">
    <property type="entry name" value="WD40_rpt"/>
</dbReference>
<dbReference type="GO" id="GO:0001755">
    <property type="term" value="P:neural crest cell migration"/>
    <property type="evidence" value="ECO:0007669"/>
    <property type="project" value="TreeGrafter"/>
</dbReference>
<evidence type="ECO:0000313" key="5">
    <source>
        <dbReference type="Ensembl" id="ENSCCRP00015102901.1"/>
    </source>
</evidence>
<dbReference type="GO" id="GO:0051015">
    <property type="term" value="F:actin filament binding"/>
    <property type="evidence" value="ECO:0007669"/>
    <property type="project" value="TreeGrafter"/>
</dbReference>
<dbReference type="InterPro" id="IPR015048">
    <property type="entry name" value="DUF1899"/>
</dbReference>
<dbReference type="Gene3D" id="2.130.10.10">
    <property type="entry name" value="YVTN repeat-like/Quinoprotein amine dehydrogenase"/>
    <property type="match status" value="2"/>
</dbReference>
<dbReference type="SUPFAM" id="SSF101908">
    <property type="entry name" value="Putative isomerase YbhE"/>
    <property type="match status" value="1"/>
</dbReference>
<evidence type="ECO:0000313" key="6">
    <source>
        <dbReference type="Proteomes" id="UP000694700"/>
    </source>
</evidence>
<accession>A0A8C2GLS8</accession>
<evidence type="ECO:0000256" key="2">
    <source>
        <dbReference type="ARBA" id="ARBA00022737"/>
    </source>
</evidence>
<feature type="coiled-coil region" evidence="3">
    <location>
        <begin position="409"/>
        <end position="436"/>
    </location>
</feature>
<evidence type="ECO:0000256" key="3">
    <source>
        <dbReference type="SAM" id="Coils"/>
    </source>
</evidence>
<keyword evidence="3" id="KW-0175">Coiled coil</keyword>
<dbReference type="Ensembl" id="ENSCCRT00015106218.1">
    <property type="protein sequence ID" value="ENSCCRP00015102901.1"/>
    <property type="gene ID" value="ENSCCRG00015040196.1"/>
</dbReference>
<dbReference type="SMART" id="SM00320">
    <property type="entry name" value="WD40"/>
    <property type="match status" value="2"/>
</dbReference>